<dbReference type="Pfam" id="PF05299">
    <property type="entry name" value="Peptidase_M61"/>
    <property type="match status" value="1"/>
</dbReference>
<proteinExistence type="predicted"/>
<dbReference type="InterPro" id="IPR007963">
    <property type="entry name" value="Peptidase_M61_catalytic"/>
</dbReference>
<dbReference type="Gene3D" id="2.30.42.10">
    <property type="match status" value="1"/>
</dbReference>
<dbReference type="Proteomes" id="UP000727962">
    <property type="component" value="Unassembled WGS sequence"/>
</dbReference>
<name>A0A931PUH5_FIMGI</name>
<evidence type="ECO:0000313" key="3">
    <source>
        <dbReference type="Proteomes" id="UP000727962"/>
    </source>
</evidence>
<comment type="caution">
    <text evidence="2">The sequence shown here is derived from an EMBL/GenBank/DDBJ whole genome shotgun (WGS) entry which is preliminary data.</text>
</comment>
<feature type="domain" description="PDZ" evidence="1">
    <location>
        <begin position="487"/>
        <end position="567"/>
    </location>
</feature>
<protein>
    <submittedName>
        <fullName evidence="2">M61 family metallopeptidase</fullName>
    </submittedName>
</protein>
<dbReference type="Gene3D" id="2.60.40.3650">
    <property type="match status" value="1"/>
</dbReference>
<dbReference type="SMART" id="SM00228">
    <property type="entry name" value="PDZ"/>
    <property type="match status" value="1"/>
</dbReference>
<dbReference type="InterPro" id="IPR024191">
    <property type="entry name" value="Peptidase_M61"/>
</dbReference>
<dbReference type="Gene3D" id="1.10.390.10">
    <property type="entry name" value="Neutral Protease Domain 2"/>
    <property type="match status" value="1"/>
</dbReference>
<dbReference type="EMBL" id="JACOSL010000062">
    <property type="protein sequence ID" value="MBI1757408.1"/>
    <property type="molecule type" value="Genomic_DNA"/>
</dbReference>
<dbReference type="InterPro" id="IPR027268">
    <property type="entry name" value="Peptidase_M4/M1_CTD_sf"/>
</dbReference>
<evidence type="ECO:0000313" key="2">
    <source>
        <dbReference type="EMBL" id="MBI1757408.1"/>
    </source>
</evidence>
<accession>A0A931PUH5</accession>
<dbReference type="InterPro" id="IPR036034">
    <property type="entry name" value="PDZ_sf"/>
</dbReference>
<gene>
    <name evidence="2" type="ORF">HYR64_09915</name>
</gene>
<sequence>MLALALSLFQAPVASGIQLEVDAGEIWRGLIHVRETVAVTPGPLTLRYPKWIQGHHTPSGPINNVVNLHFSSGGKELDWQRDDIEMFEFHLVVPAGQGSVEVKFDEALAPGSKASAKLARLDWNEVLFTPAFADSNKLRASASVRPPVEWQVATPLAKSGESGGFVEFAPVSVMELIDSPAILGRHYRQIPLGAVDGAEHYLECVGDTPASIAISQEDIDGCKRLVREANALFGAHHYRSYRFLMTMSDKAAFAGLEHHECSEDGIGERDFIEKKGRQEWGGLLGHEFTHSWNGKYRRPEGLATPEADTAMKGRLLWVYEGLTQHLGNVLPARAGIWTSEEYRDSLAAACAEMAYRTGRTWRSVEDTAVAVQLSYSARGPWRTARRTADYYTEADVIWLEVDAIIREQSGGKKSLDDFCHLFHGGTSGPPEVKPYSFDDVVATLNQVAPYDWSKLLTERFRNLQPTLSMAGLEAAGWRLAFNDKSNEFGVRRGAKPSPYYSLGLNLGEGGEITDIVPNLPADKAGLAPGMKLVAVEGRVYSEQILEEAIKEAQSSKEPIEILANLQGFLLNFKVDYHGGIRYPHLERLADKPDLLSEMIKPAAKP</sequence>
<dbReference type="InterPro" id="IPR040756">
    <property type="entry name" value="Peptidase_M61_N"/>
</dbReference>
<organism evidence="2 3">
    <name type="scientific">Fimbriimonas ginsengisoli</name>
    <dbReference type="NCBI Taxonomy" id="1005039"/>
    <lineage>
        <taxon>Bacteria</taxon>
        <taxon>Bacillati</taxon>
        <taxon>Armatimonadota</taxon>
        <taxon>Fimbriimonadia</taxon>
        <taxon>Fimbriimonadales</taxon>
        <taxon>Fimbriimonadaceae</taxon>
        <taxon>Fimbriimonas</taxon>
    </lineage>
</organism>
<dbReference type="InterPro" id="IPR001478">
    <property type="entry name" value="PDZ"/>
</dbReference>
<dbReference type="Pfam" id="PF17899">
    <property type="entry name" value="Peptidase_M61_N"/>
    <property type="match status" value="1"/>
</dbReference>
<dbReference type="AlphaFoldDB" id="A0A931PUH5"/>
<reference evidence="2" key="1">
    <citation type="submission" date="2020-07" db="EMBL/GenBank/DDBJ databases">
        <title>Huge and variable diversity of episymbiotic CPR bacteria and DPANN archaea in groundwater ecosystems.</title>
        <authorList>
            <person name="He C.Y."/>
            <person name="Keren R."/>
            <person name="Whittaker M."/>
            <person name="Farag I.F."/>
            <person name="Doudna J."/>
            <person name="Cate J.H.D."/>
            <person name="Banfield J.F."/>
        </authorList>
    </citation>
    <scope>NUCLEOTIDE SEQUENCE</scope>
    <source>
        <strain evidence="2">NC_groundwater_17_Pr7_B-0.1um_64_12</strain>
    </source>
</reference>
<dbReference type="PROSITE" id="PS50106">
    <property type="entry name" value="PDZ"/>
    <property type="match status" value="1"/>
</dbReference>
<evidence type="ECO:0000259" key="1">
    <source>
        <dbReference type="PROSITE" id="PS50106"/>
    </source>
</evidence>
<dbReference type="PIRSF" id="PIRSF016493">
    <property type="entry name" value="Glycyl_aminpptds"/>
    <property type="match status" value="1"/>
</dbReference>
<dbReference type="SUPFAM" id="SSF50156">
    <property type="entry name" value="PDZ domain-like"/>
    <property type="match status" value="1"/>
</dbReference>